<evidence type="ECO:0000313" key="7">
    <source>
        <dbReference type="EMBL" id="EAU65657.1"/>
    </source>
</evidence>
<dbReference type="GO" id="GO:0005576">
    <property type="term" value="C:extracellular region"/>
    <property type="evidence" value="ECO:0007669"/>
    <property type="project" value="UniProtKB-SubCell"/>
</dbReference>
<dbReference type="Pfam" id="PF01344">
    <property type="entry name" value="Kelch_1"/>
    <property type="match status" value="4"/>
</dbReference>
<comment type="subcellular location">
    <subcellularLocation>
        <location evidence="1">Secreted</location>
    </subcellularLocation>
</comment>
<dbReference type="OrthoDB" id="320326at2"/>
<dbReference type="EMBL" id="AAMD01000075">
    <property type="protein sequence ID" value="EAU65657.1"/>
    <property type="molecule type" value="Genomic_DNA"/>
</dbReference>
<dbReference type="Pfam" id="PF24517">
    <property type="entry name" value="CBM96"/>
    <property type="match status" value="1"/>
</dbReference>
<evidence type="ECO:0000256" key="2">
    <source>
        <dbReference type="ARBA" id="ARBA00022441"/>
    </source>
</evidence>
<dbReference type="InterPro" id="IPR015915">
    <property type="entry name" value="Kelch-typ_b-propeller"/>
</dbReference>
<keyword evidence="2" id="KW-0880">Kelch repeat</keyword>
<dbReference type="AlphaFoldDB" id="Q08YX2"/>
<gene>
    <name evidence="7" type="ORF">STIAU_0771</name>
</gene>
<evidence type="ECO:0000256" key="1">
    <source>
        <dbReference type="ARBA" id="ARBA00004613"/>
    </source>
</evidence>
<dbReference type="PANTHER" id="PTHR45632">
    <property type="entry name" value="LD33804P"/>
    <property type="match status" value="1"/>
</dbReference>
<dbReference type="SUPFAM" id="SSF50965">
    <property type="entry name" value="Galactose oxidase, central domain"/>
    <property type="match status" value="1"/>
</dbReference>
<evidence type="ECO:0000256" key="4">
    <source>
        <dbReference type="ARBA" id="ARBA00022729"/>
    </source>
</evidence>
<keyword evidence="3" id="KW-0964">Secreted</keyword>
<organism evidence="7 8">
    <name type="scientific">Stigmatella aurantiaca (strain DW4/3-1)</name>
    <dbReference type="NCBI Taxonomy" id="378806"/>
    <lineage>
        <taxon>Bacteria</taxon>
        <taxon>Pseudomonadati</taxon>
        <taxon>Myxococcota</taxon>
        <taxon>Myxococcia</taxon>
        <taxon>Myxococcales</taxon>
        <taxon>Cystobacterineae</taxon>
        <taxon>Archangiaceae</taxon>
        <taxon>Stigmatella</taxon>
    </lineage>
</organism>
<keyword evidence="5" id="KW-0677">Repeat</keyword>
<evidence type="ECO:0000256" key="3">
    <source>
        <dbReference type="ARBA" id="ARBA00022525"/>
    </source>
</evidence>
<evidence type="ECO:0000313" key="8">
    <source>
        <dbReference type="Proteomes" id="UP000032702"/>
    </source>
</evidence>
<reference evidence="7 8" key="1">
    <citation type="submission" date="2006-04" db="EMBL/GenBank/DDBJ databases">
        <authorList>
            <person name="Nierman W.C."/>
        </authorList>
    </citation>
    <scope>NUCLEOTIDE SEQUENCE [LARGE SCALE GENOMIC DNA]</scope>
    <source>
        <strain evidence="7 8">DW4/3-1</strain>
    </source>
</reference>
<dbReference type="PANTHER" id="PTHR45632:SF3">
    <property type="entry name" value="KELCH-LIKE PROTEIN 32"/>
    <property type="match status" value="1"/>
</dbReference>
<evidence type="ECO:0000256" key="5">
    <source>
        <dbReference type="ARBA" id="ARBA00022737"/>
    </source>
</evidence>
<dbReference type="InterPro" id="IPR006652">
    <property type="entry name" value="Kelch_1"/>
</dbReference>
<dbReference type="Gene3D" id="2.120.10.80">
    <property type="entry name" value="Kelch-type beta propeller"/>
    <property type="match status" value="2"/>
</dbReference>
<dbReference type="InterPro" id="IPR037293">
    <property type="entry name" value="Gal_Oxidase_central_sf"/>
</dbReference>
<dbReference type="Gene3D" id="2.130.10.80">
    <property type="entry name" value="Galactose oxidase/kelch, beta-propeller"/>
    <property type="match status" value="1"/>
</dbReference>
<comment type="caution">
    <text evidence="7">The sequence shown here is derived from an EMBL/GenBank/DDBJ whole genome shotgun (WGS) entry which is preliminary data.</text>
</comment>
<dbReference type="Proteomes" id="UP000032702">
    <property type="component" value="Unassembled WGS sequence"/>
</dbReference>
<protein>
    <recommendedName>
        <fullName evidence="6">Carbohydrate-binding module family 96 domain-containing protein</fullName>
    </recommendedName>
</protein>
<sequence length="582" mass="60968">MNGFDGNLAPMTSSNAFAPSRWWPLGVSAVWALSATGCGPSSAGVSSLPEAPLSQAAALAPEFVTVLEPEADAKVTTGIFEENTNFGADNHFKVSVWFQTDSYLRFNLGSLPTGAKIRSVKLMATAFQGYSASGDGNVYTYLVPDNTWGEYTLTWNTRPPPTGGPLGWWFLWYPSSSWIEDKLGVNEDPSLIPVVQSAANAADRRISLMLRNHGYYDTTYHSREVADATKRPKLEVHYTQGDVWKSASPLPSGRTKHSATLLADGRVLVAGGASSAGWTDSAALYSPATGTWAATASMSVKRYGHGSNLLNSGEVFVTGGQNNGVTLASTERYDATSGTWSAAASMAVARFRHTVTVLNDGRLLVAGGVDGTMGLTSTELYNPLLGTWAPGPSMSTRRYGHTATLLPDGRVLVAGGHTGGQALATAEVYNPATNSWTGTGTMGSRHYGHAAALLPDGRVLAVSGLTPSGVHTPITELYDPTTGVWTATGSLATARSEFSLAALPSGRVLVLGGTDGTAITPTVESYNVATGTWTQAPAMGTARRNLTATVLLEGRILVSGGQEDASTVSLASSELFTPDADL</sequence>
<proteinExistence type="predicted"/>
<dbReference type="InterPro" id="IPR011043">
    <property type="entry name" value="Gal_Oxase/kelch_b-propeller"/>
</dbReference>
<dbReference type="NCBIfam" id="NF033679">
    <property type="entry name" value="DNRLRE_dom"/>
    <property type="match status" value="1"/>
</dbReference>
<keyword evidence="4" id="KW-0732">Signal</keyword>
<dbReference type="SMART" id="SM00612">
    <property type="entry name" value="Kelch"/>
    <property type="match status" value="6"/>
</dbReference>
<evidence type="ECO:0000259" key="6">
    <source>
        <dbReference type="Pfam" id="PF24517"/>
    </source>
</evidence>
<feature type="domain" description="Carbohydrate-binding module family 96" evidence="6">
    <location>
        <begin position="66"/>
        <end position="236"/>
    </location>
</feature>
<accession>Q08YX2</accession>
<name>Q08YX2_STIAD</name>
<dbReference type="InterPro" id="IPR055372">
    <property type="entry name" value="CBM96"/>
</dbReference>
<dbReference type="SUPFAM" id="SSF117281">
    <property type="entry name" value="Kelch motif"/>
    <property type="match status" value="1"/>
</dbReference>